<keyword evidence="2" id="KW-0732">Signal</keyword>
<dbReference type="AlphaFoldDB" id="A0A8J2X5V2"/>
<feature type="chain" id="PRO_5035234572" evidence="2">
    <location>
        <begin position="25"/>
        <end position="305"/>
    </location>
</feature>
<accession>A0A8J2X5V2</accession>
<gene>
    <name evidence="3" type="ORF">PECAL_5P13890</name>
</gene>
<organism evidence="3 4">
    <name type="scientific">Pelagomonas calceolata</name>
    <dbReference type="NCBI Taxonomy" id="35677"/>
    <lineage>
        <taxon>Eukaryota</taxon>
        <taxon>Sar</taxon>
        <taxon>Stramenopiles</taxon>
        <taxon>Ochrophyta</taxon>
        <taxon>Pelagophyceae</taxon>
        <taxon>Pelagomonadales</taxon>
        <taxon>Pelagomonadaceae</taxon>
        <taxon>Pelagomonas</taxon>
    </lineage>
</organism>
<feature type="signal peptide" evidence="2">
    <location>
        <begin position="1"/>
        <end position="24"/>
    </location>
</feature>
<keyword evidence="4" id="KW-1185">Reference proteome</keyword>
<evidence type="ECO:0000256" key="2">
    <source>
        <dbReference type="SAM" id="SignalP"/>
    </source>
</evidence>
<comment type="caution">
    <text evidence="3">The sequence shown here is derived from an EMBL/GenBank/DDBJ whole genome shotgun (WGS) entry which is preliminary data.</text>
</comment>
<dbReference type="EMBL" id="CAKKNE010000005">
    <property type="protein sequence ID" value="CAH0376797.1"/>
    <property type="molecule type" value="Genomic_DNA"/>
</dbReference>
<name>A0A8J2X5V2_9STRA</name>
<evidence type="ECO:0000313" key="4">
    <source>
        <dbReference type="Proteomes" id="UP000789595"/>
    </source>
</evidence>
<evidence type="ECO:0000256" key="1">
    <source>
        <dbReference type="SAM" id="MobiDB-lite"/>
    </source>
</evidence>
<evidence type="ECO:0000313" key="3">
    <source>
        <dbReference type="EMBL" id="CAH0376797.1"/>
    </source>
</evidence>
<protein>
    <submittedName>
        <fullName evidence="3">Uncharacterized protein</fullName>
    </submittedName>
</protein>
<dbReference type="Proteomes" id="UP000789595">
    <property type="component" value="Unassembled WGS sequence"/>
</dbReference>
<reference evidence="3" key="1">
    <citation type="submission" date="2021-11" db="EMBL/GenBank/DDBJ databases">
        <authorList>
            <consortium name="Genoscope - CEA"/>
            <person name="William W."/>
        </authorList>
    </citation>
    <scope>NUCLEOTIDE SEQUENCE</scope>
</reference>
<feature type="region of interest" description="Disordered" evidence="1">
    <location>
        <begin position="26"/>
        <end position="57"/>
    </location>
</feature>
<sequence>MFCDAGIMYMRAALLALALGQASALLSSPPSDDKHASALTSPPNDDKHASALSSPPSDDKFAVLRGLDDAQVMAEVARRNLNACDGAPPQEHRALAELHYSFKYECECDPTPEPTPAPSPSPTVSPTITTTTSTKCETHFHFSGEHKDYHACRNYCEHKHPIGDWQLPCLYDEHVDLALEAEMSAYPELKGVWLPFTRYYYNKYWSYHKHKWITKTKWKWEGCKDMHGHAYCVKEGSHVHECVPKENSHGEGPPYFRWEPGEPNTSGGYVRKSFASGHDWEHNGGMADIKGDCVDFECVCQKKCH</sequence>
<proteinExistence type="predicted"/>